<sequence>MRYVAFIFATVFSIAAIAGQWLGWPQSINIPVILLAGACLVWGFFDIYSKQEEKPIVLDDAQRATIKRMKEEGNHQLAIQQVQMWFRNPPAEEAARIVREV</sequence>
<keyword evidence="1" id="KW-1133">Transmembrane helix</keyword>
<proteinExistence type="predicted"/>
<organism evidence="2 3">
    <name type="scientific">Corynebacterium glaucum</name>
    <dbReference type="NCBI Taxonomy" id="187491"/>
    <lineage>
        <taxon>Bacteria</taxon>
        <taxon>Bacillati</taxon>
        <taxon>Actinomycetota</taxon>
        <taxon>Actinomycetes</taxon>
        <taxon>Mycobacteriales</taxon>
        <taxon>Corynebacteriaceae</taxon>
        <taxon>Corynebacterium</taxon>
    </lineage>
</organism>
<keyword evidence="1" id="KW-0472">Membrane</keyword>
<dbReference type="Proteomes" id="UP000217209">
    <property type="component" value="Chromosome"/>
</dbReference>
<evidence type="ECO:0000256" key="1">
    <source>
        <dbReference type="SAM" id="Phobius"/>
    </source>
</evidence>
<dbReference type="EMBL" id="CP019688">
    <property type="protein sequence ID" value="AQQ15901.1"/>
    <property type="molecule type" value="Genomic_DNA"/>
</dbReference>
<dbReference type="KEGG" id="cgv:CGLAU_09750"/>
<evidence type="ECO:0000313" key="3">
    <source>
        <dbReference type="Proteomes" id="UP000217209"/>
    </source>
</evidence>
<keyword evidence="3" id="KW-1185">Reference proteome</keyword>
<keyword evidence="1" id="KW-0812">Transmembrane</keyword>
<dbReference type="OrthoDB" id="4411364at2"/>
<dbReference type="RefSeq" id="WP_095660524.1">
    <property type="nucleotide sequence ID" value="NZ_BAAAKB010000032.1"/>
</dbReference>
<feature type="transmembrane region" description="Helical" evidence="1">
    <location>
        <begin position="28"/>
        <end position="48"/>
    </location>
</feature>
<accession>A0A1Q2HYI0</accession>
<protein>
    <submittedName>
        <fullName evidence="2">Uncharacterized protein</fullName>
    </submittedName>
</protein>
<gene>
    <name evidence="2" type="ORF">CGLAU_09750</name>
</gene>
<evidence type="ECO:0000313" key="2">
    <source>
        <dbReference type="EMBL" id="AQQ15901.1"/>
    </source>
</evidence>
<dbReference type="AlphaFoldDB" id="A0A1Q2HYI0"/>
<name>A0A1Q2HYI0_9CORY</name>
<reference evidence="2 3" key="1">
    <citation type="submission" date="2016-12" db="EMBL/GenBank/DDBJ databases">
        <authorList>
            <person name="Song W.-J."/>
            <person name="Kurnit D.M."/>
        </authorList>
    </citation>
    <scope>NUCLEOTIDE SEQUENCE [LARGE SCALE GENOMIC DNA]</scope>
    <source>
        <strain evidence="2 3">DSM 30827</strain>
    </source>
</reference>